<accession>A0AAU6S7G5</accession>
<feature type="region of interest" description="Disordered" evidence="1">
    <location>
        <begin position="143"/>
        <end position="195"/>
    </location>
</feature>
<proteinExistence type="predicted"/>
<evidence type="ECO:0008006" key="3">
    <source>
        <dbReference type="Google" id="ProtNLM"/>
    </source>
</evidence>
<dbReference type="AlphaFoldDB" id="A0AAU6S7G5"/>
<reference evidence="2" key="1">
    <citation type="submission" date="2024-04" db="EMBL/GenBank/DDBJ databases">
        <authorList>
            <person name="Roder T."/>
            <person name="Oberhansli S."/>
            <person name="Kreuzer M."/>
        </authorList>
    </citation>
    <scope>NUCLEOTIDE SEQUENCE</scope>
    <source>
        <strain evidence="2">LWS13-1.2</strain>
    </source>
</reference>
<evidence type="ECO:0000256" key="1">
    <source>
        <dbReference type="SAM" id="MobiDB-lite"/>
    </source>
</evidence>
<organism evidence="2">
    <name type="scientific">Microbacterium sp. LWS13-1.2</name>
    <dbReference type="NCBI Taxonomy" id="3135264"/>
    <lineage>
        <taxon>Bacteria</taxon>
        <taxon>Bacillati</taxon>
        <taxon>Actinomycetota</taxon>
        <taxon>Actinomycetes</taxon>
        <taxon>Micrococcales</taxon>
        <taxon>Microbacteriaceae</taxon>
        <taxon>Microbacterium</taxon>
    </lineage>
</organism>
<evidence type="ECO:0000313" key="2">
    <source>
        <dbReference type="EMBL" id="WZO32874.1"/>
    </source>
</evidence>
<gene>
    <name evidence="2" type="ORF">MRBLWS13_000482</name>
</gene>
<dbReference type="EMBL" id="CP151632">
    <property type="protein sequence ID" value="WZO32874.1"/>
    <property type="molecule type" value="Genomic_DNA"/>
</dbReference>
<dbReference type="RefSeq" id="WP_349427481.1">
    <property type="nucleotide sequence ID" value="NZ_CP151632.1"/>
</dbReference>
<name>A0AAU6S7G5_9MICO</name>
<sequence length="215" mass="24139">MGKGLSILNDNDHDKLSNEKLVSMLLDYYPEAVHRLTPDATMMSAYDAVHGGGKTPGYLLWDHAEQQCENAAQSARDYWDADWRRRHREQSRRGGLVKSYTWEMYLSTAHMTNVSEIARVLGIARGTVYAMKREFADLNLSTGKIHEETSQPEPAVTDRDGAEAGTPSRLAGQPMVCDDAHRGNRTSASPDHAQRLREDFVRMGPDDCEELALPY</sequence>
<protein>
    <recommendedName>
        <fullName evidence="3">Helix-turn-helix domain of resolvase</fullName>
    </recommendedName>
</protein>